<evidence type="ECO:0000256" key="1">
    <source>
        <dbReference type="SAM" id="Phobius"/>
    </source>
</evidence>
<gene>
    <name evidence="2" type="ORF">EV356DRAFT_554994</name>
</gene>
<keyword evidence="3" id="KW-1185">Reference proteome</keyword>
<dbReference type="OrthoDB" id="2428527at2759"/>
<keyword evidence="1" id="KW-1133">Transmembrane helix</keyword>
<dbReference type="EMBL" id="ML991850">
    <property type="protein sequence ID" value="KAF2229954.1"/>
    <property type="molecule type" value="Genomic_DNA"/>
</dbReference>
<proteinExistence type="predicted"/>
<evidence type="ECO:0000313" key="2">
    <source>
        <dbReference type="EMBL" id="KAF2229954.1"/>
    </source>
</evidence>
<evidence type="ECO:0000313" key="3">
    <source>
        <dbReference type="Proteomes" id="UP000800092"/>
    </source>
</evidence>
<organism evidence="2 3">
    <name type="scientific">Viridothelium virens</name>
    <name type="common">Speckled blister lichen</name>
    <name type="synonym">Trypethelium virens</name>
    <dbReference type="NCBI Taxonomy" id="1048519"/>
    <lineage>
        <taxon>Eukaryota</taxon>
        <taxon>Fungi</taxon>
        <taxon>Dikarya</taxon>
        <taxon>Ascomycota</taxon>
        <taxon>Pezizomycotina</taxon>
        <taxon>Dothideomycetes</taxon>
        <taxon>Dothideomycetes incertae sedis</taxon>
        <taxon>Trypetheliales</taxon>
        <taxon>Trypetheliaceae</taxon>
        <taxon>Viridothelium</taxon>
    </lineage>
</organism>
<sequence>MAFAIFGACAPNGFLISAIFSTLLAQLNWWPWAYWTTSIVCTCLSVFSIFFVPKL</sequence>
<evidence type="ECO:0008006" key="4">
    <source>
        <dbReference type="Google" id="ProtNLM"/>
    </source>
</evidence>
<keyword evidence="1" id="KW-0472">Membrane</keyword>
<reference evidence="2" key="1">
    <citation type="journal article" date="2020" name="Stud. Mycol.">
        <title>101 Dothideomycetes genomes: a test case for predicting lifestyles and emergence of pathogens.</title>
        <authorList>
            <person name="Haridas S."/>
            <person name="Albert R."/>
            <person name="Binder M."/>
            <person name="Bloem J."/>
            <person name="Labutti K."/>
            <person name="Salamov A."/>
            <person name="Andreopoulos B."/>
            <person name="Baker S."/>
            <person name="Barry K."/>
            <person name="Bills G."/>
            <person name="Bluhm B."/>
            <person name="Cannon C."/>
            <person name="Castanera R."/>
            <person name="Culley D."/>
            <person name="Daum C."/>
            <person name="Ezra D."/>
            <person name="Gonzalez J."/>
            <person name="Henrissat B."/>
            <person name="Kuo A."/>
            <person name="Liang C."/>
            <person name="Lipzen A."/>
            <person name="Lutzoni F."/>
            <person name="Magnuson J."/>
            <person name="Mondo S."/>
            <person name="Nolan M."/>
            <person name="Ohm R."/>
            <person name="Pangilinan J."/>
            <person name="Park H.-J."/>
            <person name="Ramirez L."/>
            <person name="Alfaro M."/>
            <person name="Sun H."/>
            <person name="Tritt A."/>
            <person name="Yoshinaga Y."/>
            <person name="Zwiers L.-H."/>
            <person name="Turgeon B."/>
            <person name="Goodwin S."/>
            <person name="Spatafora J."/>
            <person name="Crous P."/>
            <person name="Grigoriev I."/>
        </authorList>
    </citation>
    <scope>NUCLEOTIDE SEQUENCE</scope>
    <source>
        <strain evidence="2">Tuck. ex Michener</strain>
    </source>
</reference>
<dbReference type="AlphaFoldDB" id="A0A6A6GVZ2"/>
<accession>A0A6A6GVZ2</accession>
<dbReference type="SUPFAM" id="SSF103473">
    <property type="entry name" value="MFS general substrate transporter"/>
    <property type="match status" value="1"/>
</dbReference>
<feature type="non-terminal residue" evidence="2">
    <location>
        <position position="55"/>
    </location>
</feature>
<keyword evidence="1" id="KW-0812">Transmembrane</keyword>
<protein>
    <recommendedName>
        <fullName evidence="4">Major facilitator superfamily (MFS) profile domain-containing protein</fullName>
    </recommendedName>
</protein>
<dbReference type="InterPro" id="IPR036259">
    <property type="entry name" value="MFS_trans_sf"/>
</dbReference>
<name>A0A6A6GVZ2_VIRVR</name>
<dbReference type="Proteomes" id="UP000800092">
    <property type="component" value="Unassembled WGS sequence"/>
</dbReference>
<feature type="transmembrane region" description="Helical" evidence="1">
    <location>
        <begin position="34"/>
        <end position="52"/>
    </location>
</feature>